<dbReference type="PANTHER" id="PTHR34580:SF3">
    <property type="entry name" value="PROTEIN PAFB"/>
    <property type="match status" value="1"/>
</dbReference>
<dbReference type="PANTHER" id="PTHR34580">
    <property type="match status" value="1"/>
</dbReference>
<dbReference type="PROSITE" id="PS52050">
    <property type="entry name" value="WYL"/>
    <property type="match status" value="1"/>
</dbReference>
<dbReference type="RefSeq" id="WP_172632199.1">
    <property type="nucleotide sequence ID" value="NZ_BIXY01000054.1"/>
</dbReference>
<dbReference type="InterPro" id="IPR013196">
    <property type="entry name" value="HTH_11"/>
</dbReference>
<dbReference type="InterPro" id="IPR026881">
    <property type="entry name" value="WYL_dom"/>
</dbReference>
<comment type="caution">
    <text evidence="3">The sequence shown here is derived from an EMBL/GenBank/DDBJ whole genome shotgun (WGS) entry which is preliminary data.</text>
</comment>
<dbReference type="Proteomes" id="UP000322530">
    <property type="component" value="Unassembled WGS sequence"/>
</dbReference>
<dbReference type="SUPFAM" id="SSF46785">
    <property type="entry name" value="Winged helix' DNA-binding domain"/>
    <property type="match status" value="1"/>
</dbReference>
<evidence type="ECO:0000313" key="3">
    <source>
        <dbReference type="EMBL" id="GCF09909.1"/>
    </source>
</evidence>
<name>A0A5A5TFY9_9CHLR</name>
<protein>
    <submittedName>
        <fullName evidence="3">Transcriptional regulator</fullName>
    </submittedName>
</protein>
<keyword evidence="4" id="KW-1185">Reference proteome</keyword>
<sequence length="317" mass="35581">MYHPTSRVLIVLELLQARPLISGPALAERLEVDVRTVRHYITMLQDIGIPVETVLGRHGGYRLRPGFKLPPLMFSNEEVLALMLGLMVVQKLGVGDMTSASEGAIARIERVLPLPLRGRAKAIQEMLVLGMTAPETVVERIVVETLSLAAQQGQQVRIRYHNKIKQETERVIDPYGVVCHEGKWYAVGYCHLRASLRVFRLDRIQQVEVQKELFTRPTDFNILDAIIQSFVAIPDVWNIEVLLKLSLAEARRKVPASLATLTLEPLAQGILFSASIHSLDYIARFLVSLGCSFEIRQPVELKLALRTLAEEIIQLAI</sequence>
<dbReference type="AlphaFoldDB" id="A0A5A5TFY9"/>
<dbReference type="Gene3D" id="1.10.10.10">
    <property type="entry name" value="Winged helix-like DNA-binding domain superfamily/Winged helix DNA-binding domain"/>
    <property type="match status" value="1"/>
</dbReference>
<dbReference type="EMBL" id="BIXY01000054">
    <property type="protein sequence ID" value="GCF09909.1"/>
    <property type="molecule type" value="Genomic_DNA"/>
</dbReference>
<dbReference type="InterPro" id="IPR036388">
    <property type="entry name" value="WH-like_DNA-bd_sf"/>
</dbReference>
<dbReference type="PIRSF" id="PIRSF016838">
    <property type="entry name" value="PafC"/>
    <property type="match status" value="1"/>
</dbReference>
<evidence type="ECO:0000313" key="4">
    <source>
        <dbReference type="Proteomes" id="UP000322530"/>
    </source>
</evidence>
<dbReference type="InterPro" id="IPR028349">
    <property type="entry name" value="PafC-like"/>
</dbReference>
<evidence type="ECO:0000259" key="2">
    <source>
        <dbReference type="Pfam" id="PF13280"/>
    </source>
</evidence>
<dbReference type="InterPro" id="IPR036390">
    <property type="entry name" value="WH_DNA-bd_sf"/>
</dbReference>
<accession>A0A5A5TFY9</accession>
<proteinExistence type="predicted"/>
<feature type="domain" description="WYL" evidence="2">
    <location>
        <begin position="143"/>
        <end position="209"/>
    </location>
</feature>
<dbReference type="Pfam" id="PF13280">
    <property type="entry name" value="WYL"/>
    <property type="match status" value="1"/>
</dbReference>
<reference evidence="3 4" key="1">
    <citation type="submission" date="2019-01" db="EMBL/GenBank/DDBJ databases">
        <title>Draft genome sequence of Dictyobacter sp. Uno17.</title>
        <authorList>
            <person name="Wang C.M."/>
            <person name="Zheng Y."/>
            <person name="Sakai Y."/>
            <person name="Abe K."/>
            <person name="Yokota A."/>
            <person name="Yabe S."/>
        </authorList>
    </citation>
    <scope>NUCLEOTIDE SEQUENCE [LARGE SCALE GENOMIC DNA]</scope>
    <source>
        <strain evidence="3 4">Uno17</strain>
    </source>
</reference>
<feature type="domain" description="Helix-turn-helix type 11" evidence="1">
    <location>
        <begin position="10"/>
        <end position="62"/>
    </location>
</feature>
<evidence type="ECO:0000259" key="1">
    <source>
        <dbReference type="Pfam" id="PF08279"/>
    </source>
</evidence>
<dbReference type="InterPro" id="IPR051534">
    <property type="entry name" value="CBASS_pafABC_assoc_protein"/>
</dbReference>
<dbReference type="Pfam" id="PF08279">
    <property type="entry name" value="HTH_11"/>
    <property type="match status" value="1"/>
</dbReference>
<gene>
    <name evidence="3" type="ORF">KDI_34730</name>
</gene>
<organism evidence="3 4">
    <name type="scientific">Dictyobacter arantiisoli</name>
    <dbReference type="NCBI Taxonomy" id="2014874"/>
    <lineage>
        <taxon>Bacteria</taxon>
        <taxon>Bacillati</taxon>
        <taxon>Chloroflexota</taxon>
        <taxon>Ktedonobacteria</taxon>
        <taxon>Ktedonobacterales</taxon>
        <taxon>Dictyobacteraceae</taxon>
        <taxon>Dictyobacter</taxon>
    </lineage>
</organism>